<proteinExistence type="predicted"/>
<dbReference type="AlphaFoldDB" id="A0A2H0TE59"/>
<dbReference type="GO" id="GO:0004222">
    <property type="term" value="F:metalloendopeptidase activity"/>
    <property type="evidence" value="ECO:0007669"/>
    <property type="project" value="TreeGrafter"/>
</dbReference>
<dbReference type="Gene3D" id="6.10.250.3150">
    <property type="match status" value="1"/>
</dbReference>
<feature type="coiled-coil region" evidence="1">
    <location>
        <begin position="34"/>
        <end position="131"/>
    </location>
</feature>
<feature type="domain" description="M23ase beta-sheet core" evidence="2">
    <location>
        <begin position="316"/>
        <end position="409"/>
    </location>
</feature>
<evidence type="ECO:0000256" key="1">
    <source>
        <dbReference type="SAM" id="Coils"/>
    </source>
</evidence>
<feature type="coiled-coil region" evidence="1">
    <location>
        <begin position="227"/>
        <end position="254"/>
    </location>
</feature>
<evidence type="ECO:0000259" key="2">
    <source>
        <dbReference type="Pfam" id="PF01551"/>
    </source>
</evidence>
<dbReference type="InterPro" id="IPR016047">
    <property type="entry name" value="M23ase_b-sheet_dom"/>
</dbReference>
<dbReference type="PANTHER" id="PTHR21666:SF270">
    <property type="entry name" value="MUREIN HYDROLASE ACTIVATOR ENVC"/>
    <property type="match status" value="1"/>
</dbReference>
<reference evidence="4" key="1">
    <citation type="submission" date="2017-09" db="EMBL/GenBank/DDBJ databases">
        <title>Depth-based differentiation of microbial function through sediment-hosted aquifers and enrichment of novel symbionts in the deep terrestrial subsurface.</title>
        <authorList>
            <person name="Probst A.J."/>
            <person name="Ladd B."/>
            <person name="Jarett J.K."/>
            <person name="Geller-Mcgrath D.E."/>
            <person name="Sieber C.M.K."/>
            <person name="Emerson J.B."/>
            <person name="Anantharaman K."/>
            <person name="Thomas B.C."/>
            <person name="Malmstrom R."/>
            <person name="Stieglmeier M."/>
            <person name="Klingl A."/>
            <person name="Woyke T."/>
            <person name="Ryan C.M."/>
            <person name="Banfield J.F."/>
        </authorList>
    </citation>
    <scope>NUCLEOTIDE SEQUENCE [LARGE SCALE GENOMIC DNA]</scope>
</reference>
<dbReference type="PANTHER" id="PTHR21666">
    <property type="entry name" value="PEPTIDASE-RELATED"/>
    <property type="match status" value="1"/>
</dbReference>
<protein>
    <recommendedName>
        <fullName evidence="2">M23ase beta-sheet core domain-containing protein</fullName>
    </recommendedName>
</protein>
<dbReference type="Proteomes" id="UP000231503">
    <property type="component" value="Unassembled WGS sequence"/>
</dbReference>
<comment type="caution">
    <text evidence="3">The sequence shown here is derived from an EMBL/GenBank/DDBJ whole genome shotgun (WGS) entry which is preliminary data.</text>
</comment>
<name>A0A2H0TE59_9BACT</name>
<accession>A0A2H0TE59</accession>
<evidence type="ECO:0000313" key="3">
    <source>
        <dbReference type="EMBL" id="PIR69832.1"/>
    </source>
</evidence>
<evidence type="ECO:0000313" key="4">
    <source>
        <dbReference type="Proteomes" id="UP000231503"/>
    </source>
</evidence>
<sequence length="452" mass="50793">MRKPYTHWVIRFCVGVSAILLFLPSAIPSRAANVDELRSQLQAKENAIAELEAEIRQYQKDIEETGKEADSFQAEVNRLTTTIKKLQADITVTRRKIEFTGILIEELDLGIQEKEEKIQKDRRLLGEFIRELNDTSSQSMVEILLANATLSDFFDSLHYVETLQNVTQQQLDELRTIKREQEEEKAEREKEKATLNSLAGELQDRTAIEKSARDDKAYLLDITRQKESEYQKLLDERLAKKEALEQEIRGIEDQIRVAIDPNSLPQSGTGVLGWPLEYVSLLSCFRGGNGSKNCITQFFGNTDFATQNPQVYNGKGHNGTDFRATTGTPLYAAESGIVRDVGDTDQQCRGVSYGKWVLIDHNNGLSTLYAHLSQISIASGQTVVRGQRIGYSGNTGYSTGPHLHFTVFATQAVQVTSLNPNDTYYYKSKICGTPLHLPISPQNGYLNPLSYL</sequence>
<dbReference type="Gene3D" id="2.70.70.10">
    <property type="entry name" value="Glucose Permease (Domain IIA)"/>
    <property type="match status" value="1"/>
</dbReference>
<dbReference type="Pfam" id="PF01551">
    <property type="entry name" value="Peptidase_M23"/>
    <property type="match status" value="1"/>
</dbReference>
<dbReference type="EMBL" id="PFCO01000001">
    <property type="protein sequence ID" value="PIR69832.1"/>
    <property type="molecule type" value="Genomic_DNA"/>
</dbReference>
<dbReference type="SUPFAM" id="SSF51261">
    <property type="entry name" value="Duplicated hybrid motif"/>
    <property type="match status" value="1"/>
</dbReference>
<dbReference type="InterPro" id="IPR011055">
    <property type="entry name" value="Dup_hybrid_motif"/>
</dbReference>
<dbReference type="InterPro" id="IPR050570">
    <property type="entry name" value="Cell_wall_metabolism_enzyme"/>
</dbReference>
<feature type="coiled-coil region" evidence="1">
    <location>
        <begin position="160"/>
        <end position="201"/>
    </location>
</feature>
<keyword evidence="1" id="KW-0175">Coiled coil</keyword>
<dbReference type="CDD" id="cd12797">
    <property type="entry name" value="M23_peptidase"/>
    <property type="match status" value="1"/>
</dbReference>
<gene>
    <name evidence="3" type="ORF">COU47_00120</name>
</gene>
<organism evidence="3 4">
    <name type="scientific">Candidatus Niyogibacteria bacterium CG10_big_fil_rev_8_21_14_0_10_46_36</name>
    <dbReference type="NCBI Taxonomy" id="1974726"/>
    <lineage>
        <taxon>Bacteria</taxon>
        <taxon>Candidatus Niyogiibacteriota</taxon>
    </lineage>
</organism>